<reference evidence="3" key="1">
    <citation type="submission" date="2020-02" db="EMBL/GenBank/DDBJ databases">
        <authorList>
            <person name="Scholz U."/>
            <person name="Mascher M."/>
            <person name="Fiebig A."/>
        </authorList>
    </citation>
    <scope>NUCLEOTIDE SEQUENCE</scope>
</reference>
<feature type="signal peptide" evidence="1">
    <location>
        <begin position="1"/>
        <end position="27"/>
    </location>
</feature>
<dbReference type="Pfam" id="PF08609">
    <property type="entry name" value="Fes1"/>
    <property type="match status" value="1"/>
</dbReference>
<dbReference type="InterPro" id="IPR050693">
    <property type="entry name" value="Hsp70_NEF-Inhibitors"/>
</dbReference>
<sequence>MVDAPPWCHILLLLLASTVGFLRGTVAARDRENRTSWGEIFWATADGKTDVLWSAPEASTEVVGDDSNPDSNAIGDDDVDGGFSSLDGMLQWAIGNSDPIRLKEKANDVQRMSADELEARRLQIKEVIEKLKMPSDADLMRIAINDLNKSTTSLEDRQRALNELLILVEPIDNANDLNKLGGLVAVIRELENSVPEIRTTSAWVIGKASQNNPLVQDQVLSLGALNVLMKMVQSSYVEESLKALYAISALIRNNNNGQALFYAEDGCVTLQDIMRNSMVDIRLQKKAVQMVADLADSQLENAVPSEIPLFRSHIFLKSVINLLSSSDSDLQEKALIAVGSLLRLPYTEALVFKDPCWLDEALESMRERLTGLMASDEEREFAVDLEALRREVHAMFREKLEMVSSAPVCRFFGNVVGGGP</sequence>
<keyword evidence="1" id="KW-0732">Signal</keyword>
<evidence type="ECO:0000313" key="3">
    <source>
        <dbReference type="EMBL" id="CAA7396046.1"/>
    </source>
</evidence>
<keyword evidence="4" id="KW-1185">Reference proteome</keyword>
<dbReference type="GO" id="GO:0000774">
    <property type="term" value="F:adenyl-nucleotide exchange factor activity"/>
    <property type="evidence" value="ECO:0007669"/>
    <property type="project" value="TreeGrafter"/>
</dbReference>
<organism evidence="3 4">
    <name type="scientific">Spirodela intermedia</name>
    <name type="common">Intermediate duckweed</name>
    <dbReference type="NCBI Taxonomy" id="51605"/>
    <lineage>
        <taxon>Eukaryota</taxon>
        <taxon>Viridiplantae</taxon>
        <taxon>Streptophyta</taxon>
        <taxon>Embryophyta</taxon>
        <taxon>Tracheophyta</taxon>
        <taxon>Spermatophyta</taxon>
        <taxon>Magnoliopsida</taxon>
        <taxon>Liliopsida</taxon>
        <taxon>Araceae</taxon>
        <taxon>Lemnoideae</taxon>
        <taxon>Spirodela</taxon>
    </lineage>
</organism>
<feature type="chain" id="PRO_5029629744" description="Nucleotide exchange factor Fes1 domain-containing protein" evidence="1">
    <location>
        <begin position="28"/>
        <end position="420"/>
    </location>
</feature>
<dbReference type="InterPro" id="IPR013918">
    <property type="entry name" value="Nucleotide_exch_fac_Fes1"/>
</dbReference>
<dbReference type="OrthoDB" id="10250458at2759"/>
<name>A0A7I8KFK3_SPIIN</name>
<dbReference type="PANTHER" id="PTHR19316">
    <property type="entry name" value="PROTEIN FOLDING REGULATOR"/>
    <property type="match status" value="1"/>
</dbReference>
<evidence type="ECO:0000256" key="1">
    <source>
        <dbReference type="SAM" id="SignalP"/>
    </source>
</evidence>
<gene>
    <name evidence="3" type="ORF">SI8410_05006709</name>
</gene>
<dbReference type="AlphaFoldDB" id="A0A7I8KFK3"/>
<dbReference type="GO" id="GO:0005783">
    <property type="term" value="C:endoplasmic reticulum"/>
    <property type="evidence" value="ECO:0007669"/>
    <property type="project" value="TreeGrafter"/>
</dbReference>
<dbReference type="EMBL" id="LR746268">
    <property type="protein sequence ID" value="CAA7396046.1"/>
    <property type="molecule type" value="Genomic_DNA"/>
</dbReference>
<dbReference type="Proteomes" id="UP000663760">
    <property type="component" value="Chromosome 5"/>
</dbReference>
<proteinExistence type="predicted"/>
<evidence type="ECO:0000259" key="2">
    <source>
        <dbReference type="Pfam" id="PF08609"/>
    </source>
</evidence>
<dbReference type="InterPro" id="IPR011989">
    <property type="entry name" value="ARM-like"/>
</dbReference>
<dbReference type="PANTHER" id="PTHR19316:SF32">
    <property type="entry name" value="ARM REPEAT SUPERFAMILY PROTEIN"/>
    <property type="match status" value="1"/>
</dbReference>
<protein>
    <recommendedName>
        <fullName evidence="2">Nucleotide exchange factor Fes1 domain-containing protein</fullName>
    </recommendedName>
</protein>
<accession>A0A7I8KFK3</accession>
<dbReference type="SUPFAM" id="SSF48371">
    <property type="entry name" value="ARM repeat"/>
    <property type="match status" value="1"/>
</dbReference>
<feature type="domain" description="Nucleotide exchange factor Fes1" evidence="2">
    <location>
        <begin position="86"/>
        <end position="177"/>
    </location>
</feature>
<evidence type="ECO:0000313" key="4">
    <source>
        <dbReference type="Proteomes" id="UP000663760"/>
    </source>
</evidence>
<dbReference type="InterPro" id="IPR016024">
    <property type="entry name" value="ARM-type_fold"/>
</dbReference>
<dbReference type="Gene3D" id="1.25.10.10">
    <property type="entry name" value="Leucine-rich Repeat Variant"/>
    <property type="match status" value="1"/>
</dbReference>